<gene>
    <name evidence="2" type="ORF">M5D96_009200</name>
</gene>
<dbReference type="Proteomes" id="UP001059596">
    <property type="component" value="Unassembled WGS sequence"/>
</dbReference>
<reference evidence="2" key="1">
    <citation type="journal article" date="2023" name="Genome Biol. Evol.">
        <title>Long-read-based Genome Assembly of Drosophila gunungcola Reveals Fewer Chemosensory Genes in Flower-breeding Species.</title>
        <authorList>
            <person name="Negi A."/>
            <person name="Liao B.Y."/>
            <person name="Yeh S.D."/>
        </authorList>
    </citation>
    <scope>NUCLEOTIDE SEQUENCE</scope>
    <source>
        <strain evidence="2">Sukarami</strain>
    </source>
</reference>
<keyword evidence="3" id="KW-1185">Reference proteome</keyword>
<name>A0A9Q0BN53_9MUSC</name>
<sequence length="110" mass="12448">MLRVPDVHSLLEVVEDPSLVQFIDSKSNEEPSEDFDLNDCLERLKSEASYLLHLSEDLHKQRPLDESSEHLDEPEKQEHELCCEAEDGLKTTAAAQQQGAVQIPAHKLTE</sequence>
<evidence type="ECO:0000313" key="2">
    <source>
        <dbReference type="EMBL" id="KAI8037700.1"/>
    </source>
</evidence>
<evidence type="ECO:0000256" key="1">
    <source>
        <dbReference type="SAM" id="MobiDB-lite"/>
    </source>
</evidence>
<protein>
    <submittedName>
        <fullName evidence="2">Uncharacterized protein</fullName>
    </submittedName>
</protein>
<organism evidence="2 3">
    <name type="scientific">Drosophila gunungcola</name>
    <name type="common">fruit fly</name>
    <dbReference type="NCBI Taxonomy" id="103775"/>
    <lineage>
        <taxon>Eukaryota</taxon>
        <taxon>Metazoa</taxon>
        <taxon>Ecdysozoa</taxon>
        <taxon>Arthropoda</taxon>
        <taxon>Hexapoda</taxon>
        <taxon>Insecta</taxon>
        <taxon>Pterygota</taxon>
        <taxon>Neoptera</taxon>
        <taxon>Endopterygota</taxon>
        <taxon>Diptera</taxon>
        <taxon>Brachycera</taxon>
        <taxon>Muscomorpha</taxon>
        <taxon>Ephydroidea</taxon>
        <taxon>Drosophilidae</taxon>
        <taxon>Drosophila</taxon>
        <taxon>Sophophora</taxon>
    </lineage>
</organism>
<feature type="region of interest" description="Disordered" evidence="1">
    <location>
        <begin position="58"/>
        <end position="81"/>
    </location>
</feature>
<evidence type="ECO:0000313" key="3">
    <source>
        <dbReference type="Proteomes" id="UP001059596"/>
    </source>
</evidence>
<accession>A0A9Q0BN53</accession>
<comment type="caution">
    <text evidence="2">The sequence shown here is derived from an EMBL/GenBank/DDBJ whole genome shotgun (WGS) entry which is preliminary data.</text>
</comment>
<proteinExistence type="predicted"/>
<dbReference type="AlphaFoldDB" id="A0A9Q0BN53"/>
<dbReference type="EMBL" id="JAMKOV010000010">
    <property type="protein sequence ID" value="KAI8037700.1"/>
    <property type="molecule type" value="Genomic_DNA"/>
</dbReference>